<comment type="caution">
    <text evidence="2">The sequence shown here is derived from an EMBL/GenBank/DDBJ whole genome shotgun (WGS) entry which is preliminary data.</text>
</comment>
<name>A0ABT5BE24_9BACT</name>
<reference evidence="2 3" key="1">
    <citation type="submission" date="2022-11" db="EMBL/GenBank/DDBJ databases">
        <title>Minimal conservation of predation-associated metabolite biosynthetic gene clusters underscores biosynthetic potential of Myxococcota including descriptions for ten novel species: Archangium lansinium sp. nov., Myxococcus landrumus sp. nov., Nannocystis bai.</title>
        <authorList>
            <person name="Ahearne A."/>
            <person name="Stevens C."/>
            <person name="Dowd S."/>
        </authorList>
    </citation>
    <scope>NUCLEOTIDE SEQUENCE [LARGE SCALE GENOMIC DNA]</scope>
    <source>
        <strain evidence="2 3">NCELM</strain>
    </source>
</reference>
<proteinExistence type="predicted"/>
<evidence type="ECO:0000256" key="1">
    <source>
        <dbReference type="SAM" id="SignalP"/>
    </source>
</evidence>
<protein>
    <submittedName>
        <fullName evidence="2">Uncharacterized protein</fullName>
    </submittedName>
</protein>
<dbReference type="RefSeq" id="WP_272002933.1">
    <property type="nucleotide sequence ID" value="NZ_JAQNDN010000019.1"/>
</dbReference>
<evidence type="ECO:0000313" key="2">
    <source>
        <dbReference type="EMBL" id="MDC0671958.1"/>
    </source>
</evidence>
<accession>A0ABT5BE24</accession>
<sequence length="99" mass="10529">MALLRNTLLMTLALSAAGCGNAKSADPAAVIAKLTAINERTCACKDMACMESTEKEHAKMQEEVRAVDKNDKAVLSKLAELEVAHNTCVEQAMAAQGHK</sequence>
<keyword evidence="1" id="KW-0732">Signal</keyword>
<keyword evidence="3" id="KW-1185">Reference proteome</keyword>
<dbReference type="Proteomes" id="UP001217838">
    <property type="component" value="Unassembled WGS sequence"/>
</dbReference>
<dbReference type="EMBL" id="JAQNDN010000019">
    <property type="protein sequence ID" value="MDC0671958.1"/>
    <property type="molecule type" value="Genomic_DNA"/>
</dbReference>
<feature type="chain" id="PRO_5045368341" evidence="1">
    <location>
        <begin position="25"/>
        <end position="99"/>
    </location>
</feature>
<gene>
    <name evidence="2" type="ORF">POL58_29705</name>
</gene>
<dbReference type="PROSITE" id="PS51257">
    <property type="entry name" value="PROKAR_LIPOPROTEIN"/>
    <property type="match status" value="1"/>
</dbReference>
<organism evidence="2 3">
    <name type="scientific">Nannocystis radixulma</name>
    <dbReference type="NCBI Taxonomy" id="2995305"/>
    <lineage>
        <taxon>Bacteria</taxon>
        <taxon>Pseudomonadati</taxon>
        <taxon>Myxococcota</taxon>
        <taxon>Polyangia</taxon>
        <taxon>Nannocystales</taxon>
        <taxon>Nannocystaceae</taxon>
        <taxon>Nannocystis</taxon>
    </lineage>
</organism>
<evidence type="ECO:0000313" key="3">
    <source>
        <dbReference type="Proteomes" id="UP001217838"/>
    </source>
</evidence>
<feature type="signal peptide" evidence="1">
    <location>
        <begin position="1"/>
        <end position="24"/>
    </location>
</feature>